<name>J9FE41_WUCBA</name>
<dbReference type="AlphaFoldDB" id="J9FE41"/>
<dbReference type="Proteomes" id="UP000004810">
    <property type="component" value="Unassembled WGS sequence"/>
</dbReference>
<comment type="caution">
    <text evidence="1">The sequence shown here is derived from an EMBL/GenBank/DDBJ whole genome shotgun (WGS) entry which is preliminary data.</text>
</comment>
<evidence type="ECO:0000313" key="2">
    <source>
        <dbReference type="Proteomes" id="UP000004810"/>
    </source>
</evidence>
<evidence type="ECO:0000313" key="1">
    <source>
        <dbReference type="EMBL" id="EJW85619.1"/>
    </source>
</evidence>
<dbReference type="EMBL" id="ADBV01001067">
    <property type="protein sequence ID" value="EJW85619.1"/>
    <property type="molecule type" value="Genomic_DNA"/>
</dbReference>
<proteinExistence type="predicted"/>
<organism evidence="1 2">
    <name type="scientific">Wuchereria bancrofti</name>
    <dbReference type="NCBI Taxonomy" id="6293"/>
    <lineage>
        <taxon>Eukaryota</taxon>
        <taxon>Metazoa</taxon>
        <taxon>Ecdysozoa</taxon>
        <taxon>Nematoda</taxon>
        <taxon>Chromadorea</taxon>
        <taxon>Rhabditida</taxon>
        <taxon>Spirurina</taxon>
        <taxon>Spiruromorpha</taxon>
        <taxon>Filarioidea</taxon>
        <taxon>Onchocercidae</taxon>
        <taxon>Wuchereria</taxon>
    </lineage>
</organism>
<reference evidence="2" key="1">
    <citation type="submission" date="2012-08" db="EMBL/GenBank/DDBJ databases">
        <title>The Genome Sequence of Wuchereria bancrofti.</title>
        <authorList>
            <person name="Nutman T.B."/>
            <person name="Fink D.L."/>
            <person name="Russ C."/>
            <person name="Young S."/>
            <person name="Zeng Q."/>
            <person name="Koehrsen M."/>
            <person name="Alvarado L."/>
            <person name="Berlin A."/>
            <person name="Chapman S.B."/>
            <person name="Chen Z."/>
            <person name="Freedman E."/>
            <person name="Gellesch M."/>
            <person name="Goldberg J."/>
            <person name="Griggs A."/>
            <person name="Gujja S."/>
            <person name="Heilman E.R."/>
            <person name="Heiman D."/>
            <person name="Hepburn T."/>
            <person name="Howarth C."/>
            <person name="Jen D."/>
            <person name="Larson L."/>
            <person name="Lewis B."/>
            <person name="Mehta T."/>
            <person name="Park D."/>
            <person name="Pearson M."/>
            <person name="Roberts A."/>
            <person name="Saif S."/>
            <person name="Shea T."/>
            <person name="Shenoy N."/>
            <person name="Sisk P."/>
            <person name="Stolte C."/>
            <person name="Sykes S."/>
            <person name="Walk T."/>
            <person name="White J."/>
            <person name="Yandava C."/>
            <person name="Haas B."/>
            <person name="Henn M.R."/>
            <person name="Nusbaum C."/>
            <person name="Birren B."/>
        </authorList>
    </citation>
    <scope>NUCLEOTIDE SEQUENCE [LARGE SCALE GENOMIC DNA]</scope>
    <source>
        <strain evidence="2">NA</strain>
    </source>
</reference>
<accession>J9FE41</accession>
<sequence length="69" mass="7523">MANNSALLTAYYVIVKDDDIDVGDSCTSISSEDDTLLNEQPTLSRCYLSVSFDNSLLPHSRNVSLNSHG</sequence>
<gene>
    <name evidence="1" type="ORF">WUBG_03471</name>
</gene>
<protein>
    <submittedName>
        <fullName evidence="1">Uncharacterized protein</fullName>
    </submittedName>
</protein>